<dbReference type="Proteomes" id="UP000032680">
    <property type="component" value="Unassembled WGS sequence"/>
</dbReference>
<dbReference type="RefSeq" id="WP_048859873.1">
    <property type="nucleotide sequence ID" value="NZ_BANB01000051.1"/>
</dbReference>
<evidence type="ECO:0000313" key="2">
    <source>
        <dbReference type="EMBL" id="GAN76094.1"/>
    </source>
</evidence>
<proteinExistence type="predicted"/>
<comment type="caution">
    <text evidence="2">The sequence shown here is derived from an EMBL/GenBank/DDBJ whole genome shotgun (WGS) entry which is preliminary data.</text>
</comment>
<keyword evidence="3" id="KW-1185">Reference proteome</keyword>
<feature type="signal peptide" evidence="1">
    <location>
        <begin position="1"/>
        <end position="20"/>
    </location>
</feature>
<accession>A0A0D6P5D2</accession>
<gene>
    <name evidence="2" type="ORF">Asru_0051_06</name>
</gene>
<organism evidence="2 3">
    <name type="scientific">Acidisphaera rubrifaciens HS-AP3</name>
    <dbReference type="NCBI Taxonomy" id="1231350"/>
    <lineage>
        <taxon>Bacteria</taxon>
        <taxon>Pseudomonadati</taxon>
        <taxon>Pseudomonadota</taxon>
        <taxon>Alphaproteobacteria</taxon>
        <taxon>Acetobacterales</taxon>
        <taxon>Acetobacteraceae</taxon>
        <taxon>Acidisphaera</taxon>
    </lineage>
</organism>
<evidence type="ECO:0000256" key="1">
    <source>
        <dbReference type="SAM" id="SignalP"/>
    </source>
</evidence>
<dbReference type="AlphaFoldDB" id="A0A0D6P5D2"/>
<name>A0A0D6P5D2_9PROT</name>
<protein>
    <submittedName>
        <fullName evidence="2">Uncharacterized protein</fullName>
    </submittedName>
</protein>
<feature type="chain" id="PRO_5002309756" evidence="1">
    <location>
        <begin position="21"/>
        <end position="80"/>
    </location>
</feature>
<reference evidence="2 3" key="1">
    <citation type="submission" date="2012-11" db="EMBL/GenBank/DDBJ databases">
        <title>Whole genome sequence of Acidisphaera rubrifaciens HS-AP3.</title>
        <authorList>
            <person name="Azuma Y."/>
            <person name="Higashiura N."/>
            <person name="Hirakawa H."/>
            <person name="Matsushita K."/>
        </authorList>
    </citation>
    <scope>NUCLEOTIDE SEQUENCE [LARGE SCALE GENOMIC DNA]</scope>
    <source>
        <strain evidence="2 3">HS-AP3</strain>
    </source>
</reference>
<sequence>MRSILFSIAFAASASTAALASGAHQSPRAGMDAACGSLSPRAGRIAYAVPEASACCADAPACPRLLATTVIRRPAIDPRT</sequence>
<dbReference type="EMBL" id="BANB01000051">
    <property type="protein sequence ID" value="GAN76094.1"/>
    <property type="molecule type" value="Genomic_DNA"/>
</dbReference>
<keyword evidence="1" id="KW-0732">Signal</keyword>
<evidence type="ECO:0000313" key="3">
    <source>
        <dbReference type="Proteomes" id="UP000032680"/>
    </source>
</evidence>